<evidence type="ECO:0000256" key="5">
    <source>
        <dbReference type="ARBA" id="ARBA00038359"/>
    </source>
</evidence>
<evidence type="ECO:0000256" key="6">
    <source>
        <dbReference type="SAM" id="MobiDB-lite"/>
    </source>
</evidence>
<evidence type="ECO:0000259" key="8">
    <source>
        <dbReference type="Pfam" id="PF20684"/>
    </source>
</evidence>
<feature type="transmembrane region" description="Helical" evidence="7">
    <location>
        <begin position="6"/>
        <end position="28"/>
    </location>
</feature>
<dbReference type="Pfam" id="PF20684">
    <property type="entry name" value="Fung_rhodopsin"/>
    <property type="match status" value="1"/>
</dbReference>
<reference evidence="9 10" key="1">
    <citation type="journal article" date="2019" name="Nat. Ecol. Evol.">
        <title>Megaphylogeny resolves global patterns of mushroom evolution.</title>
        <authorList>
            <person name="Varga T."/>
            <person name="Krizsan K."/>
            <person name="Foldi C."/>
            <person name="Dima B."/>
            <person name="Sanchez-Garcia M."/>
            <person name="Sanchez-Ramirez S."/>
            <person name="Szollosi G.J."/>
            <person name="Szarkandi J.G."/>
            <person name="Papp V."/>
            <person name="Albert L."/>
            <person name="Andreopoulos W."/>
            <person name="Angelini C."/>
            <person name="Antonin V."/>
            <person name="Barry K.W."/>
            <person name="Bougher N.L."/>
            <person name="Buchanan P."/>
            <person name="Buyck B."/>
            <person name="Bense V."/>
            <person name="Catcheside P."/>
            <person name="Chovatia M."/>
            <person name="Cooper J."/>
            <person name="Damon W."/>
            <person name="Desjardin D."/>
            <person name="Finy P."/>
            <person name="Geml J."/>
            <person name="Haridas S."/>
            <person name="Hughes K."/>
            <person name="Justo A."/>
            <person name="Karasinski D."/>
            <person name="Kautmanova I."/>
            <person name="Kiss B."/>
            <person name="Kocsube S."/>
            <person name="Kotiranta H."/>
            <person name="LaButti K.M."/>
            <person name="Lechner B.E."/>
            <person name="Liimatainen K."/>
            <person name="Lipzen A."/>
            <person name="Lukacs Z."/>
            <person name="Mihaltcheva S."/>
            <person name="Morgado L.N."/>
            <person name="Niskanen T."/>
            <person name="Noordeloos M.E."/>
            <person name="Ohm R.A."/>
            <person name="Ortiz-Santana B."/>
            <person name="Ovrebo C."/>
            <person name="Racz N."/>
            <person name="Riley R."/>
            <person name="Savchenko A."/>
            <person name="Shiryaev A."/>
            <person name="Soop K."/>
            <person name="Spirin V."/>
            <person name="Szebenyi C."/>
            <person name="Tomsovsky M."/>
            <person name="Tulloss R.E."/>
            <person name="Uehling J."/>
            <person name="Grigoriev I.V."/>
            <person name="Vagvolgyi C."/>
            <person name="Papp T."/>
            <person name="Martin F.M."/>
            <person name="Miettinen O."/>
            <person name="Hibbett D.S."/>
            <person name="Nagy L.G."/>
        </authorList>
    </citation>
    <scope>NUCLEOTIDE SEQUENCE [LARGE SCALE GENOMIC DNA]</scope>
    <source>
        <strain evidence="9 10">CBS 166.37</strain>
    </source>
</reference>
<evidence type="ECO:0000256" key="4">
    <source>
        <dbReference type="ARBA" id="ARBA00023136"/>
    </source>
</evidence>
<keyword evidence="3 7" id="KW-1133">Transmembrane helix</keyword>
<feature type="transmembrane region" description="Helical" evidence="7">
    <location>
        <begin position="182"/>
        <end position="205"/>
    </location>
</feature>
<feature type="compositionally biased region" description="Polar residues" evidence="6">
    <location>
        <begin position="288"/>
        <end position="301"/>
    </location>
</feature>
<feature type="transmembrane region" description="Helical" evidence="7">
    <location>
        <begin position="40"/>
        <end position="58"/>
    </location>
</feature>
<comment type="subcellular location">
    <subcellularLocation>
        <location evidence="1">Membrane</location>
        <topology evidence="1">Multi-pass membrane protein</topology>
    </subcellularLocation>
</comment>
<protein>
    <recommendedName>
        <fullName evidence="8">Rhodopsin domain-containing protein</fullName>
    </recommendedName>
</protein>
<feature type="region of interest" description="Disordered" evidence="6">
    <location>
        <begin position="271"/>
        <end position="301"/>
    </location>
</feature>
<dbReference type="OrthoDB" id="444631at2759"/>
<evidence type="ECO:0000313" key="10">
    <source>
        <dbReference type="Proteomes" id="UP000308652"/>
    </source>
</evidence>
<evidence type="ECO:0000256" key="7">
    <source>
        <dbReference type="SAM" id="Phobius"/>
    </source>
</evidence>
<dbReference type="InterPro" id="IPR052337">
    <property type="entry name" value="SAT4-like"/>
</dbReference>
<dbReference type="GO" id="GO:0016020">
    <property type="term" value="C:membrane"/>
    <property type="evidence" value="ECO:0007669"/>
    <property type="project" value="UniProtKB-SubCell"/>
</dbReference>
<accession>A0A5C3LNW7</accession>
<name>A0A5C3LNW7_9AGAR</name>
<proteinExistence type="inferred from homology"/>
<evidence type="ECO:0000256" key="1">
    <source>
        <dbReference type="ARBA" id="ARBA00004141"/>
    </source>
</evidence>
<keyword evidence="10" id="KW-1185">Reference proteome</keyword>
<evidence type="ECO:0000313" key="9">
    <source>
        <dbReference type="EMBL" id="TFK34018.1"/>
    </source>
</evidence>
<gene>
    <name evidence="9" type="ORF">BDQ12DRAFT_657234</name>
</gene>
<feature type="transmembrane region" description="Helical" evidence="7">
    <location>
        <begin position="211"/>
        <end position="236"/>
    </location>
</feature>
<dbReference type="InterPro" id="IPR049326">
    <property type="entry name" value="Rhodopsin_dom_fungi"/>
</dbReference>
<evidence type="ECO:0000256" key="3">
    <source>
        <dbReference type="ARBA" id="ARBA00022989"/>
    </source>
</evidence>
<keyword evidence="2 7" id="KW-0812">Transmembrane</keyword>
<feature type="transmembrane region" description="Helical" evidence="7">
    <location>
        <begin position="145"/>
        <end position="170"/>
    </location>
</feature>
<organism evidence="9 10">
    <name type="scientific">Crucibulum laeve</name>
    <dbReference type="NCBI Taxonomy" id="68775"/>
    <lineage>
        <taxon>Eukaryota</taxon>
        <taxon>Fungi</taxon>
        <taxon>Dikarya</taxon>
        <taxon>Basidiomycota</taxon>
        <taxon>Agaricomycotina</taxon>
        <taxon>Agaricomycetes</taxon>
        <taxon>Agaricomycetidae</taxon>
        <taxon>Agaricales</taxon>
        <taxon>Agaricineae</taxon>
        <taxon>Nidulariaceae</taxon>
        <taxon>Crucibulum</taxon>
    </lineage>
</organism>
<dbReference type="Proteomes" id="UP000308652">
    <property type="component" value="Unassembled WGS sequence"/>
</dbReference>
<feature type="transmembrane region" description="Helical" evidence="7">
    <location>
        <begin position="70"/>
        <end position="91"/>
    </location>
</feature>
<dbReference type="EMBL" id="ML213637">
    <property type="protein sequence ID" value="TFK34018.1"/>
    <property type="molecule type" value="Genomic_DNA"/>
</dbReference>
<dbReference type="PANTHER" id="PTHR33048:SF47">
    <property type="entry name" value="INTEGRAL MEMBRANE PROTEIN-RELATED"/>
    <property type="match status" value="1"/>
</dbReference>
<feature type="transmembrane region" description="Helical" evidence="7">
    <location>
        <begin position="103"/>
        <end position="125"/>
    </location>
</feature>
<feature type="domain" description="Rhodopsin" evidence="8">
    <location>
        <begin position="28"/>
        <end position="235"/>
    </location>
</feature>
<dbReference type="PANTHER" id="PTHR33048">
    <property type="entry name" value="PTH11-LIKE INTEGRAL MEMBRANE PROTEIN (AFU_ORTHOLOGUE AFUA_5G11245)"/>
    <property type="match status" value="1"/>
</dbReference>
<dbReference type="AlphaFoldDB" id="A0A5C3LNW7"/>
<comment type="similarity">
    <text evidence="5">Belongs to the SAT4 family.</text>
</comment>
<keyword evidence="4 7" id="KW-0472">Membrane</keyword>
<sequence>MSSELKAIRIASAVCYSVAIASTLLRLYLRRRKLWADDGWAFFSMITLIIGMVAVQLATHPKHVGVARYYLMSTTFYCVIWSARLSILMSVIRIDPLTEQRRFLKVIACLFVIVWVTLMAQLFWVCEPMSSKWKNEPTPQCKLDSQVAIFQLVSDILADLVLLISPLRLFYTILDKRLRRRLSIIFSTCIITTIVSLVHGVYIITTPGYRVLIVAYVEDSISLIVCNIPILTSFLLHRKEVSAIDTASQSHETSAHEHGRIMSSALPFGHSTNDTSSRGPQILPAPVPQSQTWRDCTTINH</sequence>
<dbReference type="STRING" id="68775.A0A5C3LNW7"/>
<evidence type="ECO:0000256" key="2">
    <source>
        <dbReference type="ARBA" id="ARBA00022692"/>
    </source>
</evidence>